<sequence length="307" mass="34036">MALDLSKLRVQDPVLTNLAYGYHNNELIGDSLMPIVEIDKEAAKIPTFGRLAFRIPTTTRSLRGASNRLEPEDLGAIDVALEEHDAEYAIDYRESNEASFPLRQYALGVIQDVIALDREKQIATLAQNEASYDSTNKVALSGTSQFSHKDSDPFAVFDAAKRAIKRTIGHKANVCVIAGDVWEVLKSHPKVIEKIKYVQKGVITPEIFAGLIDIDTVKIGEAVYEESGQLKDIWTKTVVLAYVPKTADKKGTVYQPSFGYTVRRRKGLFVDTYQESGGKLEVVRCTDIYKPHLVGKPAGYLVKDCIA</sequence>
<dbReference type="AlphaFoldDB" id="A0A377IAT9"/>
<dbReference type="InterPro" id="IPR005564">
    <property type="entry name" value="Major_capsid_GpE"/>
</dbReference>
<name>A0A377IAT9_AVIPA</name>
<evidence type="ECO:0000313" key="1">
    <source>
        <dbReference type="EMBL" id="STO70979.1"/>
    </source>
</evidence>
<dbReference type="Proteomes" id="UP000254465">
    <property type="component" value="Unassembled WGS sequence"/>
</dbReference>
<dbReference type="Gene3D" id="3.90.1690.10">
    <property type="entry name" value="phage-related protein like domain"/>
    <property type="match status" value="1"/>
</dbReference>
<dbReference type="RefSeq" id="WP_017805319.1">
    <property type="nucleotide sequence ID" value="NZ_JBANLW010000075.1"/>
</dbReference>
<dbReference type="Pfam" id="PF03864">
    <property type="entry name" value="Phage_cap_E"/>
    <property type="match status" value="1"/>
</dbReference>
<evidence type="ECO:0000313" key="4">
    <source>
        <dbReference type="EMBL" id="STO72498.1"/>
    </source>
</evidence>
<dbReference type="InterPro" id="IPR053738">
    <property type="entry name" value="Lambda_capsid_assembly"/>
</dbReference>
<accession>A0A377IAT9</accession>
<organism evidence="4 5">
    <name type="scientific">Avibacterium paragallinarum</name>
    <name type="common">Haemophilus gallinarum</name>
    <dbReference type="NCBI Taxonomy" id="728"/>
    <lineage>
        <taxon>Bacteria</taxon>
        <taxon>Pseudomonadati</taxon>
        <taxon>Pseudomonadota</taxon>
        <taxon>Gammaproteobacteria</taxon>
        <taxon>Pasteurellales</taxon>
        <taxon>Pasteurellaceae</taxon>
        <taxon>Avibacterium</taxon>
    </lineage>
</organism>
<dbReference type="EMBL" id="UGHK01000002">
    <property type="protein sequence ID" value="STO71387.1"/>
    <property type="molecule type" value="Genomic_DNA"/>
</dbReference>
<evidence type="ECO:0000313" key="3">
    <source>
        <dbReference type="EMBL" id="STO71387.1"/>
    </source>
</evidence>
<reference evidence="4 5" key="1">
    <citation type="submission" date="2018-06" db="EMBL/GenBank/DDBJ databases">
        <authorList>
            <consortium name="Pathogen Informatics"/>
            <person name="Doyle S."/>
        </authorList>
    </citation>
    <scope>NUCLEOTIDE SEQUENCE [LARGE SCALE GENOMIC DNA]</scope>
    <source>
        <strain evidence="4 5">NCTC11296</strain>
    </source>
</reference>
<proteinExistence type="predicted"/>
<evidence type="ECO:0000313" key="2">
    <source>
        <dbReference type="EMBL" id="STO71102.1"/>
    </source>
</evidence>
<dbReference type="EMBL" id="UGHK01000002">
    <property type="protein sequence ID" value="STO71102.1"/>
    <property type="molecule type" value="Genomic_DNA"/>
</dbReference>
<dbReference type="EMBL" id="UGHK01000001">
    <property type="protein sequence ID" value="STO70979.1"/>
    <property type="molecule type" value="Genomic_DNA"/>
</dbReference>
<gene>
    <name evidence="1" type="ORF">NCTC11296_00899</name>
    <name evidence="2" type="ORF">NCTC11296_00997</name>
    <name evidence="3" type="ORF">NCTC11296_01287</name>
    <name evidence="4" type="ORF">NCTC11296_02426</name>
</gene>
<protein>
    <submittedName>
        <fullName evidence="4">Hypothetical bacteriophage protein</fullName>
    </submittedName>
</protein>
<dbReference type="EMBL" id="UGHK01000002">
    <property type="protein sequence ID" value="STO72498.1"/>
    <property type="molecule type" value="Genomic_DNA"/>
</dbReference>
<evidence type="ECO:0000313" key="5">
    <source>
        <dbReference type="Proteomes" id="UP000254465"/>
    </source>
</evidence>